<name>A0A5B8MVK1_9CHLO</name>
<sequence length="269" mass="29615">MESVSPVSRTRSLGTARRGQGRGERKRGAAGIVRAKAALPARPGNLVHLGRANRHGSNVQGTRRTRLQAAKSHREKLRERTLRESSFFCGGGSGAGGIGSSPRKRGGVVAQAKPDFGDRIIACVPYLLPLLDGLRYGKFFFMEFPQAYVLLAPLQPLIKAYYTLPFASLVVFFGLYYGIVQNYNFSRFIRFQAMQTILLDILLIVPSLLENFLLRDVPKSGAYLQFLITSYNFVFLYVAVCFLYGVAASLAGEQARLPGVADAADRQVM</sequence>
<evidence type="ECO:0000256" key="8">
    <source>
        <dbReference type="SAM" id="MobiDB-lite"/>
    </source>
</evidence>
<evidence type="ECO:0000256" key="3">
    <source>
        <dbReference type="ARBA" id="ARBA00022692"/>
    </source>
</evidence>
<evidence type="ECO:0000256" key="1">
    <source>
        <dbReference type="ARBA" id="ARBA00004478"/>
    </source>
</evidence>
<feature type="region of interest" description="Disordered" evidence="8">
    <location>
        <begin position="47"/>
        <end position="75"/>
    </location>
</feature>
<organism evidence="9 10">
    <name type="scientific">Chloropicon primus</name>
    <dbReference type="NCBI Taxonomy" id="1764295"/>
    <lineage>
        <taxon>Eukaryota</taxon>
        <taxon>Viridiplantae</taxon>
        <taxon>Chlorophyta</taxon>
        <taxon>Chloropicophyceae</taxon>
        <taxon>Chloropicales</taxon>
        <taxon>Chloropicaceae</taxon>
        <taxon>Chloropicon</taxon>
    </lineage>
</organism>
<dbReference type="InterPro" id="IPR005691">
    <property type="entry name" value="Tic20"/>
</dbReference>
<evidence type="ECO:0000256" key="2">
    <source>
        <dbReference type="ARBA" id="ARBA00009596"/>
    </source>
</evidence>
<keyword evidence="7" id="KW-0150">Chloroplast</keyword>
<reference evidence="9 10" key="1">
    <citation type="submission" date="2018-07" db="EMBL/GenBank/DDBJ databases">
        <title>The complete nuclear genome of the prasinophyte Chloropicon primus (CCMP1205).</title>
        <authorList>
            <person name="Pombert J.-F."/>
            <person name="Otis C."/>
            <person name="Turmel M."/>
            <person name="Lemieux C."/>
        </authorList>
    </citation>
    <scope>NUCLEOTIDE SEQUENCE [LARGE SCALE GENOMIC DNA]</scope>
    <source>
        <strain evidence="9 10">CCMP1205</strain>
    </source>
</reference>
<keyword evidence="3 7" id="KW-0812">Transmembrane</keyword>
<accession>A0A5B8MVK1</accession>
<dbReference type="Proteomes" id="UP000316726">
    <property type="component" value="Chromosome 10"/>
</dbReference>
<comment type="similarity">
    <text evidence="2 7">Belongs to the Tic20 family.</text>
</comment>
<keyword evidence="10" id="KW-1185">Reference proteome</keyword>
<feature type="transmembrane region" description="Helical" evidence="7">
    <location>
        <begin position="160"/>
        <end position="179"/>
    </location>
</feature>
<dbReference type="AlphaFoldDB" id="A0A5B8MVK1"/>
<feature type="region of interest" description="Disordered" evidence="8">
    <location>
        <begin position="1"/>
        <end position="30"/>
    </location>
</feature>
<evidence type="ECO:0000256" key="4">
    <source>
        <dbReference type="ARBA" id="ARBA00022780"/>
    </source>
</evidence>
<feature type="transmembrane region" description="Helical" evidence="7">
    <location>
        <begin position="221"/>
        <end position="247"/>
    </location>
</feature>
<comment type="subcellular location">
    <subcellularLocation>
        <location evidence="1">Plastid</location>
        <location evidence="1">Chloroplast inner membrane</location>
        <topology evidence="1">Multi-pass membrane protein</topology>
    </subcellularLocation>
    <subcellularLocation>
        <location evidence="7">Plastid</location>
        <location evidence="7">Chloroplast membrane</location>
        <topology evidence="7">Multi-pass membrane protein</topology>
    </subcellularLocation>
</comment>
<evidence type="ECO:0000313" key="9">
    <source>
        <dbReference type="EMBL" id="QDZ23542.1"/>
    </source>
</evidence>
<dbReference type="Pfam" id="PF16166">
    <property type="entry name" value="TIC20"/>
    <property type="match status" value="1"/>
</dbReference>
<comment type="caution">
    <text evidence="7">Lacks conserved residue(s) required for the propagation of feature annotation.</text>
</comment>
<dbReference type="PANTHER" id="PTHR33510:SF5">
    <property type="entry name" value="PROTEIN TIC 20-II, CHLOROPLASTIC"/>
    <property type="match status" value="1"/>
</dbReference>
<feature type="compositionally biased region" description="Polar residues" evidence="8">
    <location>
        <begin position="1"/>
        <end position="13"/>
    </location>
</feature>
<proteinExistence type="inferred from homology"/>
<dbReference type="PANTHER" id="PTHR33510">
    <property type="entry name" value="PROTEIN TIC 20-II, CHLOROPLASTIC"/>
    <property type="match status" value="1"/>
</dbReference>
<evidence type="ECO:0000313" key="10">
    <source>
        <dbReference type="Proteomes" id="UP000316726"/>
    </source>
</evidence>
<keyword evidence="4" id="KW-1001">Plastid inner membrane</keyword>
<evidence type="ECO:0000256" key="5">
    <source>
        <dbReference type="ARBA" id="ARBA00022989"/>
    </source>
</evidence>
<protein>
    <recommendedName>
        <fullName evidence="7">Protein TIC 20</fullName>
    </recommendedName>
</protein>
<feature type="compositionally biased region" description="Basic residues" evidence="8">
    <location>
        <begin position="63"/>
        <end position="75"/>
    </location>
</feature>
<dbReference type="OrthoDB" id="414558at2759"/>
<evidence type="ECO:0000256" key="6">
    <source>
        <dbReference type="ARBA" id="ARBA00023136"/>
    </source>
</evidence>
<dbReference type="EMBL" id="CP031043">
    <property type="protein sequence ID" value="QDZ23542.1"/>
    <property type="molecule type" value="Genomic_DNA"/>
</dbReference>
<comment type="function">
    <text evidence="7">Involved in protein precursor import into chloroplasts.</text>
</comment>
<dbReference type="GO" id="GO:0009706">
    <property type="term" value="C:chloroplast inner membrane"/>
    <property type="evidence" value="ECO:0007669"/>
    <property type="project" value="UniProtKB-SubCell"/>
</dbReference>
<dbReference type="STRING" id="1764295.A0A5B8MVK1"/>
<evidence type="ECO:0000256" key="7">
    <source>
        <dbReference type="RuleBase" id="RU367003"/>
    </source>
</evidence>
<keyword evidence="5 7" id="KW-1133">Transmembrane helix</keyword>
<keyword evidence="7" id="KW-0934">Plastid</keyword>
<feature type="transmembrane region" description="Helical" evidence="7">
    <location>
        <begin position="191"/>
        <end position="209"/>
    </location>
</feature>
<gene>
    <name evidence="9" type="ORF">A3770_10p60600</name>
</gene>
<keyword evidence="6 7" id="KW-0472">Membrane</keyword>